<comment type="caution">
    <text evidence="1">The sequence shown here is derived from an EMBL/GenBank/DDBJ whole genome shotgun (WGS) entry which is preliminary data.</text>
</comment>
<gene>
    <name evidence="1" type="ORF">MEDL_10061</name>
</gene>
<dbReference type="OrthoDB" id="10069634at2759"/>
<accession>A0A8S3QHS4</accession>
<name>A0A8S3QHS4_MYTED</name>
<protein>
    <submittedName>
        <fullName evidence="1">Uncharacterized protein</fullName>
    </submittedName>
</protein>
<dbReference type="EMBL" id="CAJPWZ010000504">
    <property type="protein sequence ID" value="CAG2195077.1"/>
    <property type="molecule type" value="Genomic_DNA"/>
</dbReference>
<organism evidence="1 2">
    <name type="scientific">Mytilus edulis</name>
    <name type="common">Blue mussel</name>
    <dbReference type="NCBI Taxonomy" id="6550"/>
    <lineage>
        <taxon>Eukaryota</taxon>
        <taxon>Metazoa</taxon>
        <taxon>Spiralia</taxon>
        <taxon>Lophotrochozoa</taxon>
        <taxon>Mollusca</taxon>
        <taxon>Bivalvia</taxon>
        <taxon>Autobranchia</taxon>
        <taxon>Pteriomorphia</taxon>
        <taxon>Mytilida</taxon>
        <taxon>Mytiloidea</taxon>
        <taxon>Mytilidae</taxon>
        <taxon>Mytilinae</taxon>
        <taxon>Mytilus</taxon>
    </lineage>
</organism>
<sequence>MSKIMKNHNLQTRKKGVMKDIEDWINEKHKREGESDFDDFMNRSSHKDSRMSGILPENVTEERLLRSRLFELGNERYKFLARFTFEKQQFQDKKVKRINAMKARVMSASSAPGRLGTSVSRQSMMSEKGDMRLRRFNDAEFYDTGERDLPSRARTVHFMPSQSRKPECRVLKASTPMGYHHTGSKLTKTNKFSKFGGAIPGLTNDPRYSFLEKSLSPAYVEGKNKRSVREIVKSIESLHKLPGNGIRKVDMGAKIQTFVKECKLSFSGVVKQQMIARRLVKKSSEITV</sequence>
<proteinExistence type="predicted"/>
<reference evidence="1" key="1">
    <citation type="submission" date="2021-03" db="EMBL/GenBank/DDBJ databases">
        <authorList>
            <person name="Bekaert M."/>
        </authorList>
    </citation>
    <scope>NUCLEOTIDE SEQUENCE</scope>
</reference>
<dbReference type="AlphaFoldDB" id="A0A8S3QHS4"/>
<evidence type="ECO:0000313" key="1">
    <source>
        <dbReference type="EMBL" id="CAG2195077.1"/>
    </source>
</evidence>
<evidence type="ECO:0000313" key="2">
    <source>
        <dbReference type="Proteomes" id="UP000683360"/>
    </source>
</evidence>
<dbReference type="Proteomes" id="UP000683360">
    <property type="component" value="Unassembled WGS sequence"/>
</dbReference>
<keyword evidence="2" id="KW-1185">Reference proteome</keyword>